<proteinExistence type="predicted"/>
<evidence type="ECO:0000313" key="1">
    <source>
        <dbReference type="EMBL" id="KAH7929983.1"/>
    </source>
</evidence>
<name>A0ACB8BYR2_9AGAM</name>
<protein>
    <submittedName>
        <fullName evidence="1">Uncharacterized protein</fullName>
    </submittedName>
</protein>
<keyword evidence="2" id="KW-1185">Reference proteome</keyword>
<dbReference type="Proteomes" id="UP000790709">
    <property type="component" value="Unassembled WGS sequence"/>
</dbReference>
<comment type="caution">
    <text evidence="1">The sequence shown here is derived from an EMBL/GenBank/DDBJ whole genome shotgun (WGS) entry which is preliminary data.</text>
</comment>
<sequence>MPVNQDSQKFDTEDARRKKKKKMQAEYRRKKRGLLDQLRKRIARPSNSDSQILERSIDLIDKQRNEIETLDSLLRNENINTSGNFNNQGGIETTVLSRVTAKDAPSRASFSPDGYYIGSQGHDAIPNYAGDWWGFCMPGGSNAEHIMRDTCQSSESYRQIGFASNDNTTQNFHADVSHGIYDAIVPVGVRCPDQPYYLPSGVTETEMYAL</sequence>
<gene>
    <name evidence="1" type="ORF">BV22DRAFT_1116539</name>
</gene>
<evidence type="ECO:0000313" key="2">
    <source>
        <dbReference type="Proteomes" id="UP000790709"/>
    </source>
</evidence>
<organism evidence="1 2">
    <name type="scientific">Leucogyrophana mollusca</name>
    <dbReference type="NCBI Taxonomy" id="85980"/>
    <lineage>
        <taxon>Eukaryota</taxon>
        <taxon>Fungi</taxon>
        <taxon>Dikarya</taxon>
        <taxon>Basidiomycota</taxon>
        <taxon>Agaricomycotina</taxon>
        <taxon>Agaricomycetes</taxon>
        <taxon>Agaricomycetidae</taxon>
        <taxon>Boletales</taxon>
        <taxon>Boletales incertae sedis</taxon>
        <taxon>Leucogyrophana</taxon>
    </lineage>
</organism>
<dbReference type="EMBL" id="MU266336">
    <property type="protein sequence ID" value="KAH7929983.1"/>
    <property type="molecule type" value="Genomic_DNA"/>
</dbReference>
<accession>A0ACB8BYR2</accession>
<reference evidence="1" key="1">
    <citation type="journal article" date="2021" name="New Phytol.">
        <title>Evolutionary innovations through gain and loss of genes in the ectomycorrhizal Boletales.</title>
        <authorList>
            <person name="Wu G."/>
            <person name="Miyauchi S."/>
            <person name="Morin E."/>
            <person name="Kuo A."/>
            <person name="Drula E."/>
            <person name="Varga T."/>
            <person name="Kohler A."/>
            <person name="Feng B."/>
            <person name="Cao Y."/>
            <person name="Lipzen A."/>
            <person name="Daum C."/>
            <person name="Hundley H."/>
            <person name="Pangilinan J."/>
            <person name="Johnson J."/>
            <person name="Barry K."/>
            <person name="LaButti K."/>
            <person name="Ng V."/>
            <person name="Ahrendt S."/>
            <person name="Min B."/>
            <person name="Choi I.G."/>
            <person name="Park H."/>
            <person name="Plett J.M."/>
            <person name="Magnuson J."/>
            <person name="Spatafora J.W."/>
            <person name="Nagy L.G."/>
            <person name="Henrissat B."/>
            <person name="Grigoriev I.V."/>
            <person name="Yang Z.L."/>
            <person name="Xu J."/>
            <person name="Martin F.M."/>
        </authorList>
    </citation>
    <scope>NUCLEOTIDE SEQUENCE</scope>
    <source>
        <strain evidence="1">KUC20120723A-06</strain>
    </source>
</reference>